<protein>
    <recommendedName>
        <fullName evidence="3">Cytokinin riboside 5'-monophosphate phosphoribohydrolase</fullName>
        <ecNumber evidence="3">3.2.2.n1</ecNumber>
    </recommendedName>
</protein>
<dbReference type="Proteomes" id="UP000756860">
    <property type="component" value="Unassembled WGS sequence"/>
</dbReference>
<dbReference type="PANTHER" id="PTHR31223:SF70">
    <property type="entry name" value="LOG FAMILY PROTEIN YJL055W"/>
    <property type="match status" value="1"/>
</dbReference>
<proteinExistence type="inferred from homology"/>
<name>A0ABS5SGB4_9BACT</name>
<comment type="similarity">
    <text evidence="2 3">Belongs to the LOG family.</text>
</comment>
<dbReference type="RefSeq" id="WP_214175554.1">
    <property type="nucleotide sequence ID" value="NZ_JAHCVK010000004.1"/>
</dbReference>
<keyword evidence="3" id="KW-0378">Hydrolase</keyword>
<dbReference type="InterPro" id="IPR005269">
    <property type="entry name" value="LOG"/>
</dbReference>
<evidence type="ECO:0000313" key="4">
    <source>
        <dbReference type="EMBL" id="MBT0653549.1"/>
    </source>
</evidence>
<dbReference type="NCBIfam" id="TIGR00730">
    <property type="entry name" value="Rossman fold protein, TIGR00730 family"/>
    <property type="match status" value="1"/>
</dbReference>
<gene>
    <name evidence="4" type="ORF">KI810_10820</name>
</gene>
<keyword evidence="5" id="KW-1185">Reference proteome</keyword>
<dbReference type="PANTHER" id="PTHR31223">
    <property type="entry name" value="LOG FAMILY PROTEIN YJL055W"/>
    <property type="match status" value="1"/>
</dbReference>
<reference evidence="4 5" key="1">
    <citation type="submission" date="2021-05" db="EMBL/GenBank/DDBJ databases">
        <title>The draft genome of Geobacter luticola JCM 17780.</title>
        <authorList>
            <person name="Xu Z."/>
            <person name="Masuda Y."/>
            <person name="Itoh H."/>
            <person name="Senoo K."/>
        </authorList>
    </citation>
    <scope>NUCLEOTIDE SEQUENCE [LARGE SCALE GENOMIC DNA]</scope>
    <source>
        <strain evidence="4 5">JCM 17780</strain>
    </source>
</reference>
<evidence type="ECO:0000256" key="2">
    <source>
        <dbReference type="ARBA" id="ARBA00006763"/>
    </source>
</evidence>
<evidence type="ECO:0000256" key="1">
    <source>
        <dbReference type="ARBA" id="ARBA00000274"/>
    </source>
</evidence>
<dbReference type="Pfam" id="PF03641">
    <property type="entry name" value="Lysine_decarbox"/>
    <property type="match status" value="1"/>
</dbReference>
<evidence type="ECO:0000313" key="5">
    <source>
        <dbReference type="Proteomes" id="UP000756860"/>
    </source>
</evidence>
<evidence type="ECO:0000256" key="3">
    <source>
        <dbReference type="RuleBase" id="RU363015"/>
    </source>
</evidence>
<sequence length="193" mass="20520">MRRICVFCGSSRGSSPEYARVARELGCLLAAMGVGLVYGGASGGLMGTVADAVLAEGGEAIGVLPRVLEGKETPHPGLTTLHRVGSMHERKALMADLSDGFIALPGGLGTLEEFFEVLTWGQLGMHAKPCGLLNVGGYYDRLIAFLDHAQAEQFIRERHRAGLLVAATPMELLGRFAGFVAPEVERVLDVRSI</sequence>
<keyword evidence="3" id="KW-0203">Cytokinin biosynthesis</keyword>
<accession>A0ABS5SGB4</accession>
<dbReference type="EMBL" id="JAHCVK010000004">
    <property type="protein sequence ID" value="MBT0653549.1"/>
    <property type="molecule type" value="Genomic_DNA"/>
</dbReference>
<dbReference type="Gene3D" id="3.40.50.450">
    <property type="match status" value="1"/>
</dbReference>
<dbReference type="SUPFAM" id="SSF102405">
    <property type="entry name" value="MCP/YpsA-like"/>
    <property type="match status" value="1"/>
</dbReference>
<comment type="caution">
    <text evidence="4">The sequence shown here is derived from an EMBL/GenBank/DDBJ whole genome shotgun (WGS) entry which is preliminary data.</text>
</comment>
<organism evidence="4 5">
    <name type="scientific">Geomobilimonas luticola</name>
    <dbReference type="NCBI Taxonomy" id="1114878"/>
    <lineage>
        <taxon>Bacteria</taxon>
        <taxon>Pseudomonadati</taxon>
        <taxon>Thermodesulfobacteriota</taxon>
        <taxon>Desulfuromonadia</taxon>
        <taxon>Geobacterales</taxon>
        <taxon>Geobacteraceae</taxon>
        <taxon>Geomobilimonas</taxon>
    </lineage>
</organism>
<dbReference type="InterPro" id="IPR031100">
    <property type="entry name" value="LOG_fam"/>
</dbReference>
<dbReference type="EC" id="3.2.2.n1" evidence="3"/>
<comment type="catalytic activity">
    <reaction evidence="1">
        <text>AMP + H2O = D-ribose 5-phosphate + adenine</text>
        <dbReference type="Rhea" id="RHEA:20129"/>
        <dbReference type="ChEBI" id="CHEBI:15377"/>
        <dbReference type="ChEBI" id="CHEBI:16708"/>
        <dbReference type="ChEBI" id="CHEBI:78346"/>
        <dbReference type="ChEBI" id="CHEBI:456215"/>
        <dbReference type="EC" id="3.2.2.4"/>
    </reaction>
</comment>